<feature type="transmembrane region" description="Helical" evidence="1">
    <location>
        <begin position="235"/>
        <end position="259"/>
    </location>
</feature>
<evidence type="ECO:0000313" key="2">
    <source>
        <dbReference type="EMBL" id="CAG7614893.1"/>
    </source>
</evidence>
<keyword evidence="1" id="KW-0472">Membrane</keyword>
<name>A0A9W4E4C9_9ACTN</name>
<accession>A0A9W4E4C9</accession>
<comment type="caution">
    <text evidence="2">The sequence shown here is derived from an EMBL/GenBank/DDBJ whole genome shotgun (WGS) entry which is preliminary data.</text>
</comment>
<feature type="transmembrane region" description="Helical" evidence="1">
    <location>
        <begin position="39"/>
        <end position="59"/>
    </location>
</feature>
<evidence type="ECO:0000256" key="1">
    <source>
        <dbReference type="SAM" id="Phobius"/>
    </source>
</evidence>
<organism evidence="2 3">
    <name type="scientific">Actinacidiphila bryophytorum</name>
    <dbReference type="NCBI Taxonomy" id="1436133"/>
    <lineage>
        <taxon>Bacteria</taxon>
        <taxon>Bacillati</taxon>
        <taxon>Actinomycetota</taxon>
        <taxon>Actinomycetes</taxon>
        <taxon>Kitasatosporales</taxon>
        <taxon>Streptomycetaceae</taxon>
        <taxon>Actinacidiphila</taxon>
    </lineage>
</organism>
<gene>
    <name evidence="2" type="ORF">SBRY_110013</name>
</gene>
<dbReference type="RefSeq" id="WP_205046765.1">
    <property type="nucleotide sequence ID" value="NZ_CAJVAX010000003.1"/>
</dbReference>
<feature type="transmembrane region" description="Helical" evidence="1">
    <location>
        <begin position="207"/>
        <end position="229"/>
    </location>
</feature>
<evidence type="ECO:0000313" key="3">
    <source>
        <dbReference type="Proteomes" id="UP001153328"/>
    </source>
</evidence>
<dbReference type="Proteomes" id="UP001153328">
    <property type="component" value="Unassembled WGS sequence"/>
</dbReference>
<dbReference type="AlphaFoldDB" id="A0A9W4E4C9"/>
<sequence length="363" mass="38596">MEFTISGRLRRRGAGMLCASGAIVAGLVAWLAVHGMPGSPAGLLAAAAFALLAALRGTADLRRARKPFRLRIDAFGLTLHDAEVSWEQVDAVALEYRDTGEDSEPSKPRLVLWTAAGVRLPRPADRRYDAWFAEALGVLADHRVRYTLLDTGDLDQPLGALSAALAEYGGAHFETAPRSVREPVPVTVSGPEGGHRPGQVFTVPGRALPWVLCLVLALACTEPVAGAFLGQRAPVPLGLLGPDFAVAAGAWFCTVRLYARWRRPRRLAVGPEGLSARARPGGPEVRFSWPEVAALTVGPHPGAPDAHTWLTVWPLPGTDLPPSTPRHLVAGHLACPLTPLTPFPATLIPALHLFAGERLAPPT</sequence>
<protein>
    <submittedName>
        <fullName evidence="2">Uncharacterized protein</fullName>
    </submittedName>
</protein>
<proteinExistence type="predicted"/>
<reference evidence="2" key="1">
    <citation type="submission" date="2021-06" db="EMBL/GenBank/DDBJ databases">
        <authorList>
            <person name="Arsene-Ploetze F."/>
        </authorList>
    </citation>
    <scope>NUCLEOTIDE SEQUENCE</scope>
    <source>
        <strain evidence="2">SBRY1</strain>
    </source>
</reference>
<feature type="transmembrane region" description="Helical" evidence="1">
    <location>
        <begin position="12"/>
        <end position="33"/>
    </location>
</feature>
<keyword evidence="3" id="KW-1185">Reference proteome</keyword>
<keyword evidence="1" id="KW-0812">Transmembrane</keyword>
<dbReference type="EMBL" id="CAJVAX010000003">
    <property type="protein sequence ID" value="CAG7614893.1"/>
    <property type="molecule type" value="Genomic_DNA"/>
</dbReference>
<keyword evidence="1" id="KW-1133">Transmembrane helix</keyword>